<dbReference type="Proteomes" id="UP000294650">
    <property type="component" value="Unassembled WGS sequence"/>
</dbReference>
<dbReference type="AlphaFoldDB" id="A0A4R3MUE0"/>
<sequence>MLLISVLGSFGLQLTITVLPALAYQLGGEGSFYAILDITFTAGGIAAGLILGIILKKQPKGVFISTVAGMMGTSIVISINHNAAIAVLMLFLFGVFVTGHLIVSHTYIQLRSSHEMIGRVIGVRTILASAVKVTSSLLTGLFAANFGVHFIYLIFAALLLITLVIIFLTKMFQKQLAL</sequence>
<dbReference type="InterPro" id="IPR036259">
    <property type="entry name" value="MFS_trans_sf"/>
</dbReference>
<keyword evidence="3 6" id="KW-0812">Transmembrane</keyword>
<dbReference type="PANTHER" id="PTHR23513">
    <property type="entry name" value="INTEGRAL MEMBRANE EFFLUX PROTEIN-RELATED"/>
    <property type="match status" value="1"/>
</dbReference>
<dbReference type="Pfam" id="PF07690">
    <property type="entry name" value="MFS_1"/>
    <property type="match status" value="1"/>
</dbReference>
<evidence type="ECO:0000256" key="5">
    <source>
        <dbReference type="ARBA" id="ARBA00023136"/>
    </source>
</evidence>
<dbReference type="SUPFAM" id="SSF103473">
    <property type="entry name" value="MFS general substrate transporter"/>
    <property type="match status" value="1"/>
</dbReference>
<evidence type="ECO:0000256" key="4">
    <source>
        <dbReference type="ARBA" id="ARBA00022989"/>
    </source>
</evidence>
<evidence type="ECO:0000313" key="7">
    <source>
        <dbReference type="EMBL" id="TCT19357.1"/>
    </source>
</evidence>
<dbReference type="InterPro" id="IPR011701">
    <property type="entry name" value="MFS"/>
</dbReference>
<feature type="transmembrane region" description="Helical" evidence="6">
    <location>
        <begin position="120"/>
        <end position="144"/>
    </location>
</feature>
<comment type="subcellular location">
    <subcellularLocation>
        <location evidence="1">Cell membrane</location>
        <topology evidence="1">Multi-pass membrane protein</topology>
    </subcellularLocation>
</comment>
<organism evidence="7 8">
    <name type="scientific">Melghiribacillus thermohalophilus</name>
    <dbReference type="NCBI Taxonomy" id="1324956"/>
    <lineage>
        <taxon>Bacteria</taxon>
        <taxon>Bacillati</taxon>
        <taxon>Bacillota</taxon>
        <taxon>Bacilli</taxon>
        <taxon>Bacillales</taxon>
        <taxon>Bacillaceae</taxon>
        <taxon>Melghiribacillus</taxon>
    </lineage>
</organism>
<gene>
    <name evidence="7" type="ORF">EDD68_11841</name>
</gene>
<feature type="transmembrane region" description="Helical" evidence="6">
    <location>
        <begin position="85"/>
        <end position="108"/>
    </location>
</feature>
<dbReference type="GO" id="GO:0005886">
    <property type="term" value="C:plasma membrane"/>
    <property type="evidence" value="ECO:0007669"/>
    <property type="project" value="UniProtKB-SubCell"/>
</dbReference>
<dbReference type="Gene3D" id="1.20.1250.20">
    <property type="entry name" value="MFS general substrate transporter like domains"/>
    <property type="match status" value="1"/>
</dbReference>
<feature type="transmembrane region" description="Helical" evidence="6">
    <location>
        <begin position="33"/>
        <end position="55"/>
    </location>
</feature>
<proteinExistence type="predicted"/>
<keyword evidence="2" id="KW-1003">Cell membrane</keyword>
<keyword evidence="8" id="KW-1185">Reference proteome</keyword>
<feature type="transmembrane region" description="Helical" evidence="6">
    <location>
        <begin position="62"/>
        <end position="79"/>
    </location>
</feature>
<dbReference type="PANTHER" id="PTHR23513:SF6">
    <property type="entry name" value="MAJOR FACILITATOR SUPERFAMILY ASSOCIATED DOMAIN-CONTAINING PROTEIN"/>
    <property type="match status" value="1"/>
</dbReference>
<dbReference type="EMBL" id="SMAN01000018">
    <property type="protein sequence ID" value="TCT19357.1"/>
    <property type="molecule type" value="Genomic_DNA"/>
</dbReference>
<evidence type="ECO:0000256" key="3">
    <source>
        <dbReference type="ARBA" id="ARBA00022692"/>
    </source>
</evidence>
<accession>A0A4R3MUE0</accession>
<dbReference type="GO" id="GO:0022857">
    <property type="term" value="F:transmembrane transporter activity"/>
    <property type="evidence" value="ECO:0007669"/>
    <property type="project" value="InterPro"/>
</dbReference>
<reference evidence="7 8" key="1">
    <citation type="submission" date="2019-03" db="EMBL/GenBank/DDBJ databases">
        <title>Genomic Encyclopedia of Type Strains, Phase IV (KMG-IV): sequencing the most valuable type-strain genomes for metagenomic binning, comparative biology and taxonomic classification.</title>
        <authorList>
            <person name="Goeker M."/>
        </authorList>
    </citation>
    <scope>NUCLEOTIDE SEQUENCE [LARGE SCALE GENOMIC DNA]</scope>
    <source>
        <strain evidence="7 8">DSM 25894</strain>
    </source>
</reference>
<protein>
    <submittedName>
        <fullName evidence="7">MFS transporter</fullName>
    </submittedName>
</protein>
<keyword evidence="4 6" id="KW-1133">Transmembrane helix</keyword>
<name>A0A4R3MUE0_9BACI</name>
<evidence type="ECO:0000313" key="8">
    <source>
        <dbReference type="Proteomes" id="UP000294650"/>
    </source>
</evidence>
<evidence type="ECO:0000256" key="2">
    <source>
        <dbReference type="ARBA" id="ARBA00022475"/>
    </source>
</evidence>
<evidence type="ECO:0000256" key="6">
    <source>
        <dbReference type="SAM" id="Phobius"/>
    </source>
</evidence>
<comment type="caution">
    <text evidence="7">The sequence shown here is derived from an EMBL/GenBank/DDBJ whole genome shotgun (WGS) entry which is preliminary data.</text>
</comment>
<feature type="transmembrane region" description="Helical" evidence="6">
    <location>
        <begin position="150"/>
        <end position="169"/>
    </location>
</feature>
<evidence type="ECO:0000256" key="1">
    <source>
        <dbReference type="ARBA" id="ARBA00004651"/>
    </source>
</evidence>
<keyword evidence="5 6" id="KW-0472">Membrane</keyword>